<reference evidence="3" key="1">
    <citation type="submission" date="2020-05" db="EMBL/GenBank/DDBJ databases">
        <title>Sulfur intermediates as new biogeochemical hubs in an aquatic model microbial ecosystem.</title>
        <authorList>
            <person name="Vigneron A."/>
        </authorList>
    </citation>
    <scope>NUCLEOTIDE SEQUENCE</scope>
    <source>
        <strain evidence="3">Bin.250</strain>
    </source>
</reference>
<comment type="caution">
    <text evidence="3">The sequence shown here is derived from an EMBL/GenBank/DDBJ whole genome shotgun (WGS) entry which is preliminary data.</text>
</comment>
<dbReference type="Proteomes" id="UP000754644">
    <property type="component" value="Unassembled WGS sequence"/>
</dbReference>
<dbReference type="GO" id="GO:0031418">
    <property type="term" value="F:L-ascorbic acid binding"/>
    <property type="evidence" value="ECO:0007669"/>
    <property type="project" value="UniProtKB-KW"/>
</dbReference>
<evidence type="ECO:0000313" key="4">
    <source>
        <dbReference type="Proteomes" id="UP000754644"/>
    </source>
</evidence>
<organism evidence="3 4">
    <name type="scientific">SAR86 cluster bacterium</name>
    <dbReference type="NCBI Taxonomy" id="2030880"/>
    <lineage>
        <taxon>Bacteria</taxon>
        <taxon>Pseudomonadati</taxon>
        <taxon>Pseudomonadota</taxon>
        <taxon>Gammaproteobacteria</taxon>
        <taxon>SAR86 cluster</taxon>
    </lineage>
</organism>
<name>A0A972W1R0_9GAMM</name>
<dbReference type="Pfam" id="PF13640">
    <property type="entry name" value="2OG-FeII_Oxy_3"/>
    <property type="match status" value="1"/>
</dbReference>
<evidence type="ECO:0000259" key="2">
    <source>
        <dbReference type="Pfam" id="PF13640"/>
    </source>
</evidence>
<dbReference type="PANTHER" id="PTHR12907:SF26">
    <property type="entry name" value="HIF PROLYL HYDROXYLASE, ISOFORM C"/>
    <property type="match status" value="1"/>
</dbReference>
<feature type="domain" description="Prolyl 4-hydroxylase alpha subunit Fe(2+) 2OG dioxygenase" evidence="2">
    <location>
        <begin position="139"/>
        <end position="229"/>
    </location>
</feature>
<keyword evidence="1" id="KW-0847">Vitamin C</keyword>
<evidence type="ECO:0000256" key="1">
    <source>
        <dbReference type="ARBA" id="ARBA00022896"/>
    </source>
</evidence>
<accession>A0A972W1R0</accession>
<dbReference type="EMBL" id="JABMOJ010000569">
    <property type="protein sequence ID" value="NQV66727.1"/>
    <property type="molecule type" value="Genomic_DNA"/>
</dbReference>
<dbReference type="InterPro" id="IPR044862">
    <property type="entry name" value="Pro_4_hyd_alph_FE2OG_OXY"/>
</dbReference>
<dbReference type="GO" id="GO:0008198">
    <property type="term" value="F:ferrous iron binding"/>
    <property type="evidence" value="ECO:0007669"/>
    <property type="project" value="TreeGrafter"/>
</dbReference>
<dbReference type="InterPro" id="IPR051559">
    <property type="entry name" value="HIF_prolyl_hydroxylases"/>
</dbReference>
<dbReference type="Gene3D" id="2.60.120.620">
    <property type="entry name" value="q2cbj1_9rhob like domain"/>
    <property type="match status" value="1"/>
</dbReference>
<proteinExistence type="predicted"/>
<dbReference type="GO" id="GO:0031543">
    <property type="term" value="F:peptidyl-proline dioxygenase activity"/>
    <property type="evidence" value="ECO:0007669"/>
    <property type="project" value="TreeGrafter"/>
</dbReference>
<sequence>MWLNSKLAIDSVIDTYRTSLLSSSPKYIVIDGLFDPAKLDDVLSVLQQSRYWQSQQHTYAALYVDNAEWQKTSSDQRFVQRDVWRYVPTDSSINRANNAHAFLTYLRGGEFTALLSAIFAVALTDVNVGEPEINTNYFRLGAADFIAQHADDSPGREVCMLLYFNKDWNHTAGGELTFLGTDDTPIRIAPLFNRCVLFDPSSIGSEHWVEPLNIVQTTEYRYNVTSWYWSE</sequence>
<evidence type="ECO:0000313" key="3">
    <source>
        <dbReference type="EMBL" id="NQV66727.1"/>
    </source>
</evidence>
<dbReference type="PANTHER" id="PTHR12907">
    <property type="entry name" value="EGL NINE HOMOLOG-RELATED"/>
    <property type="match status" value="1"/>
</dbReference>
<protein>
    <submittedName>
        <fullName evidence="3">2OG-Fe(II) oxygenase</fullName>
    </submittedName>
</protein>
<gene>
    <name evidence="3" type="ORF">HQ497_15315</name>
</gene>
<dbReference type="AlphaFoldDB" id="A0A972W1R0"/>
<dbReference type="GO" id="GO:0071456">
    <property type="term" value="P:cellular response to hypoxia"/>
    <property type="evidence" value="ECO:0007669"/>
    <property type="project" value="TreeGrafter"/>
</dbReference>